<keyword evidence="5 6" id="KW-0535">Nitrogen fixation</keyword>
<dbReference type="AlphaFoldDB" id="A0A7W4NN50"/>
<evidence type="ECO:0000256" key="1">
    <source>
        <dbReference type="ARBA" id="ARBA00003171"/>
    </source>
</evidence>
<dbReference type="NCBIfam" id="TIGR01285">
    <property type="entry name" value="nifN"/>
    <property type="match status" value="1"/>
</dbReference>
<name>A0A7W4NN50_GLUDI</name>
<comment type="function">
    <text evidence="1">This protein may play a role in the biosynthesis of the prosthetic group of nitrogenase (FeMo cofactor).</text>
</comment>
<dbReference type="UniPathway" id="UPA00782"/>
<dbReference type="CDD" id="cd01966">
    <property type="entry name" value="Nitrogenase_NifN_1"/>
    <property type="match status" value="1"/>
</dbReference>
<dbReference type="InterPro" id="IPR050152">
    <property type="entry name" value="ChlB/BchB/BchZ"/>
</dbReference>
<evidence type="ECO:0000259" key="7">
    <source>
        <dbReference type="Pfam" id="PF00148"/>
    </source>
</evidence>
<evidence type="ECO:0000313" key="8">
    <source>
        <dbReference type="EMBL" id="MBB2157410.1"/>
    </source>
</evidence>
<evidence type="ECO:0000313" key="9">
    <source>
        <dbReference type="Proteomes" id="UP000550787"/>
    </source>
</evidence>
<dbReference type="GO" id="GO:0065003">
    <property type="term" value="P:protein-containing complex assembly"/>
    <property type="evidence" value="ECO:0007669"/>
    <property type="project" value="InterPro"/>
</dbReference>
<dbReference type="OMA" id="CATYIRR"/>
<dbReference type="InterPro" id="IPR000318">
    <property type="entry name" value="Nase_comp1_CS"/>
</dbReference>
<dbReference type="InterPro" id="IPR000510">
    <property type="entry name" value="Nase/OxRdtase_comp1"/>
</dbReference>
<organism evidence="8 9">
    <name type="scientific">Gluconacetobacter diazotrophicus</name>
    <name type="common">Acetobacter diazotrophicus</name>
    <dbReference type="NCBI Taxonomy" id="33996"/>
    <lineage>
        <taxon>Bacteria</taxon>
        <taxon>Pseudomonadati</taxon>
        <taxon>Pseudomonadota</taxon>
        <taxon>Alphaproteobacteria</taxon>
        <taxon>Acetobacterales</taxon>
        <taxon>Acetobacteraceae</taxon>
        <taxon>Gluconacetobacter</taxon>
    </lineage>
</organism>
<evidence type="ECO:0000256" key="2">
    <source>
        <dbReference type="ARBA" id="ARBA00005155"/>
    </source>
</evidence>
<dbReference type="PANTHER" id="PTHR33712:SF7">
    <property type="entry name" value="LIGHT-INDEPENDENT PROTOCHLOROPHYLLIDE REDUCTASE SUBUNIT B"/>
    <property type="match status" value="1"/>
</dbReference>
<evidence type="ECO:0000256" key="5">
    <source>
        <dbReference type="ARBA" id="ARBA00023231"/>
    </source>
</evidence>
<dbReference type="SUPFAM" id="SSF53807">
    <property type="entry name" value="Helical backbone' metal receptor"/>
    <property type="match status" value="1"/>
</dbReference>
<dbReference type="Gene3D" id="3.40.50.1980">
    <property type="entry name" value="Nitrogenase molybdenum iron protein domain"/>
    <property type="match status" value="3"/>
</dbReference>
<dbReference type="Pfam" id="PF00148">
    <property type="entry name" value="Oxidored_nitro"/>
    <property type="match status" value="1"/>
</dbReference>
<evidence type="ECO:0000256" key="6">
    <source>
        <dbReference type="RuleBase" id="RU004021"/>
    </source>
</evidence>
<dbReference type="Proteomes" id="UP000550787">
    <property type="component" value="Unassembled WGS sequence"/>
</dbReference>
<dbReference type="GO" id="GO:0016163">
    <property type="term" value="F:nitrogenase activity"/>
    <property type="evidence" value="ECO:0007669"/>
    <property type="project" value="InterPro"/>
</dbReference>
<dbReference type="PROSITE" id="PS00699">
    <property type="entry name" value="NITROGENASE_1_1"/>
    <property type="match status" value="1"/>
</dbReference>
<dbReference type="RefSeq" id="WP_012222820.1">
    <property type="nucleotide sequence ID" value="NZ_JABEQG010000030.1"/>
</dbReference>
<evidence type="ECO:0000256" key="3">
    <source>
        <dbReference type="ARBA" id="ARBA00011002"/>
    </source>
</evidence>
<reference evidence="8 9" key="1">
    <citation type="submission" date="2020-04" db="EMBL/GenBank/DDBJ databases">
        <title>Description of novel Gluconacetobacter.</title>
        <authorList>
            <person name="Sombolestani A."/>
        </authorList>
    </citation>
    <scope>NUCLEOTIDE SEQUENCE [LARGE SCALE GENOMIC DNA]</scope>
    <source>
        <strain evidence="8 9">LMG 7603</strain>
    </source>
</reference>
<feature type="domain" description="Nitrogenase/oxidoreductase component 1" evidence="7">
    <location>
        <begin position="20"/>
        <end position="431"/>
    </location>
</feature>
<comment type="similarity">
    <text evidence="3 6">Belongs to the NifD/NifK/NifE/NifN family.</text>
</comment>
<dbReference type="Gene3D" id="6.10.250.1090">
    <property type="match status" value="1"/>
</dbReference>
<dbReference type="PANTHER" id="PTHR33712">
    <property type="entry name" value="LIGHT-INDEPENDENT PROTOCHLOROPHYLLIDE REDUCTASE SUBUNIT B"/>
    <property type="match status" value="1"/>
</dbReference>
<accession>A0A7W4NN50</accession>
<proteinExistence type="inferred from homology"/>
<evidence type="ECO:0000256" key="4">
    <source>
        <dbReference type="ARBA" id="ARBA00013282"/>
    </source>
</evidence>
<sequence length="465" mass="49359">MATIVKPRKAASVNPLKSSTPLGAALAYLGIDGAVPLFHGSQGCTSFALVLTVRHYKEAIPLQTTAMDEVATILGAAGNLEEALLNLQRRMKPRFIGIASTALVETRGEDYAGDLKLILQRQPELADTRIVFASTPDYAGALEDGWAAAVSAIIESVVAPWSPTVTSFQQVNVLPGVHQTPADIEALRDLIESFGLYPVILPDLSGSLDGHVAENWCPTTQGGARMEEVAQMARAVHTIAIGEHMRAPADLLGSVTGVPVTLFPTLTGLAANDRLMALLSRLSGRAVPGRYRRQRSQLLDAMLDGHFHFGGKRIAIAADPDLLYGLSAFFAGMGARIVAAVASTSNAPNLDSIPADSVIVGDLTDLEDAVHAAGGADLLVTHSHGRQSADRLGIPLMRVGFPIFDRLGTAHAQTIGYRGTRDLIFRVANLFLGQMHEHTPDDFGHVPSAHTIEEIVHDSASLAAH</sequence>
<comment type="caution">
    <text evidence="8">The sequence shown here is derived from an EMBL/GenBank/DDBJ whole genome shotgun (WGS) entry which is preliminary data.</text>
</comment>
<gene>
    <name evidence="8" type="primary">nifN</name>
    <name evidence="8" type="ORF">HLH33_13985</name>
</gene>
<dbReference type="EMBL" id="JABEQG010000030">
    <property type="protein sequence ID" value="MBB2157410.1"/>
    <property type="molecule type" value="Genomic_DNA"/>
</dbReference>
<comment type="pathway">
    <text evidence="2">Cofactor biosynthesis; Fe-Mo cofactor biosynthesis.</text>
</comment>
<protein>
    <recommendedName>
        <fullName evidence="4">Nitrogenase iron-molybdenum cofactor biosynthesis protein NifN</fullName>
    </recommendedName>
</protein>
<dbReference type="InterPro" id="IPR005975">
    <property type="entry name" value="Nase_Mo-Fe_CF"/>
</dbReference>